<feature type="transmembrane region" description="Helical" evidence="2">
    <location>
        <begin position="119"/>
        <end position="141"/>
    </location>
</feature>
<feature type="transmembrane region" description="Helical" evidence="2">
    <location>
        <begin position="184"/>
        <end position="204"/>
    </location>
</feature>
<dbReference type="EMBL" id="CP000237">
    <property type="protein sequence ID" value="ABD46169.1"/>
    <property type="molecule type" value="Genomic_DNA"/>
</dbReference>
<dbReference type="RefSeq" id="WP_011451574.1">
    <property type="nucleotide sequence ID" value="NC_007798.1"/>
</dbReference>
<feature type="transmembrane region" description="Helical" evidence="2">
    <location>
        <begin position="252"/>
        <end position="274"/>
    </location>
</feature>
<keyword evidence="2" id="KW-0472">Membrane</keyword>
<dbReference type="Proteomes" id="UP000001942">
    <property type="component" value="Chromosome"/>
</dbReference>
<feature type="transmembrane region" description="Helical" evidence="2">
    <location>
        <begin position="6"/>
        <end position="26"/>
    </location>
</feature>
<keyword evidence="1" id="KW-0813">Transport</keyword>
<feature type="transmembrane region" description="Helical" evidence="2">
    <location>
        <begin position="92"/>
        <end position="113"/>
    </location>
</feature>
<dbReference type="STRING" id="222891.NSE_0173"/>
<accession>Q2GEM8</accession>
<dbReference type="KEGG" id="nse:NSE_0173"/>
<name>Q2GEM8_EHRS3</name>
<gene>
    <name evidence="3" type="ordered locus">NSE_0173</name>
</gene>
<feature type="transmembrane region" description="Helical" evidence="2">
    <location>
        <begin position="281"/>
        <end position="303"/>
    </location>
</feature>
<evidence type="ECO:0000256" key="1">
    <source>
        <dbReference type="ARBA" id="ARBA00022448"/>
    </source>
</evidence>
<proteinExistence type="predicted"/>
<reference evidence="3 4" key="1">
    <citation type="journal article" date="2006" name="PLoS Genet.">
        <title>Comparative genomics of emerging human ehrlichiosis agents.</title>
        <authorList>
            <person name="Dunning Hotopp J.C."/>
            <person name="Lin M."/>
            <person name="Madupu R."/>
            <person name="Crabtree J."/>
            <person name="Angiuoli S.V."/>
            <person name="Eisen J.A."/>
            <person name="Seshadri R."/>
            <person name="Ren Q."/>
            <person name="Wu M."/>
            <person name="Utterback T.R."/>
            <person name="Smith S."/>
            <person name="Lewis M."/>
            <person name="Khouri H."/>
            <person name="Zhang C."/>
            <person name="Niu H."/>
            <person name="Lin Q."/>
            <person name="Ohashi N."/>
            <person name="Zhi N."/>
            <person name="Nelson W."/>
            <person name="Brinkac L.M."/>
            <person name="Dodson R.J."/>
            <person name="Rosovitz M.J."/>
            <person name="Sundaram J."/>
            <person name="Daugherty S.C."/>
            <person name="Davidsen T."/>
            <person name="Durkin A.S."/>
            <person name="Gwinn M."/>
            <person name="Haft D.H."/>
            <person name="Selengut J.D."/>
            <person name="Sullivan S.A."/>
            <person name="Zafar N."/>
            <person name="Zhou L."/>
            <person name="Benahmed F."/>
            <person name="Forberger H."/>
            <person name="Halpin R."/>
            <person name="Mulligan S."/>
            <person name="Robinson J."/>
            <person name="White O."/>
            <person name="Rikihisa Y."/>
            <person name="Tettelin H."/>
        </authorList>
    </citation>
    <scope>NUCLEOTIDE SEQUENCE [LARGE SCALE GENOMIC DNA]</scope>
    <source>
        <strain evidence="4">ATCC VR-367 / Miyayama</strain>
    </source>
</reference>
<evidence type="ECO:0000313" key="3">
    <source>
        <dbReference type="EMBL" id="ABD46169.1"/>
    </source>
</evidence>
<protein>
    <submittedName>
        <fullName evidence="3">Transporter</fullName>
    </submittedName>
</protein>
<keyword evidence="4" id="KW-1185">Reference proteome</keyword>
<dbReference type="PANTHER" id="PTHR36838">
    <property type="entry name" value="AUXIN EFFLUX CARRIER FAMILY PROTEIN"/>
    <property type="match status" value="1"/>
</dbReference>
<feature type="transmembrane region" description="Helical" evidence="2">
    <location>
        <begin position="59"/>
        <end position="80"/>
    </location>
</feature>
<dbReference type="PANTHER" id="PTHR36838:SF1">
    <property type="entry name" value="SLR1864 PROTEIN"/>
    <property type="match status" value="1"/>
</dbReference>
<feature type="transmembrane region" description="Helical" evidence="2">
    <location>
        <begin position="33"/>
        <end position="53"/>
    </location>
</feature>
<feature type="transmembrane region" description="Helical" evidence="2">
    <location>
        <begin position="225"/>
        <end position="246"/>
    </location>
</feature>
<dbReference type="eggNOG" id="COG0679">
    <property type="taxonomic scope" value="Bacteria"/>
</dbReference>
<evidence type="ECO:0000313" key="4">
    <source>
        <dbReference type="Proteomes" id="UP000001942"/>
    </source>
</evidence>
<dbReference type="HOGENOM" id="CLU_056175_4_2_5"/>
<keyword evidence="2" id="KW-0812">Transmembrane</keyword>
<evidence type="ECO:0000256" key="2">
    <source>
        <dbReference type="SAM" id="Phobius"/>
    </source>
</evidence>
<sequence>MFFVVLGKIFPLYLMILLGYIAGRVLNTDRNTIATLLLYLLSPLVILNGLLGVNNMQKLLLLPVIVFLTSCFMCWLVYTVTQLFYNDSLRNIIAFSSGSFNTGQFGLPVALMIVDAETVGIYILAYSGIILFENTYGFYVASKGAFSPMYCIKKTLSLPPLHGIVIAFSMKLLCLHFPEFLDPFFANLRSTYVTLGMSTIGLGLGTIKRFEVDWKCIGITMFVKYFLWPVLMLSLVYLDASFLHVFDNNKVYNAMLILSVVPISVSTMLLGCVFNYPAEKVAVVVLISTLTGIIYIPLVVRFFF</sequence>
<keyword evidence="2" id="KW-1133">Transmembrane helix</keyword>
<organism evidence="3 4">
    <name type="scientific">Ehrlichia sennetsu (strain ATCC VR-367 / Miyayama)</name>
    <name type="common">Neorickettsia sennetsu</name>
    <dbReference type="NCBI Taxonomy" id="222891"/>
    <lineage>
        <taxon>Bacteria</taxon>
        <taxon>Pseudomonadati</taxon>
        <taxon>Pseudomonadota</taxon>
        <taxon>Alphaproteobacteria</taxon>
        <taxon>Rickettsiales</taxon>
        <taxon>Anaplasmataceae</taxon>
        <taxon>Ehrlichia</taxon>
    </lineage>
</organism>
<dbReference type="AlphaFoldDB" id="Q2GEM8"/>